<dbReference type="GO" id="GO:0003924">
    <property type="term" value="F:GTPase activity"/>
    <property type="evidence" value="ECO:0007669"/>
    <property type="project" value="TreeGrafter"/>
</dbReference>
<dbReference type="AlphaFoldDB" id="A0A4Y7Q5Y7"/>
<dbReference type="Proteomes" id="UP000294933">
    <property type="component" value="Unassembled WGS sequence"/>
</dbReference>
<evidence type="ECO:0000259" key="3">
    <source>
        <dbReference type="Pfam" id="PF01926"/>
    </source>
</evidence>
<dbReference type="PANTHER" id="PTHR45782">
    <property type="entry name" value="MITOCHONDRIAL RIBOSOME-ASSOCIATED GTPASE 1"/>
    <property type="match status" value="1"/>
</dbReference>
<reference evidence="4 5" key="1">
    <citation type="submission" date="2018-06" db="EMBL/GenBank/DDBJ databases">
        <title>A transcriptomic atlas of mushroom development highlights an independent origin of complex multicellularity.</title>
        <authorList>
            <consortium name="DOE Joint Genome Institute"/>
            <person name="Krizsan K."/>
            <person name="Almasi E."/>
            <person name="Merenyi Z."/>
            <person name="Sahu N."/>
            <person name="Viragh M."/>
            <person name="Koszo T."/>
            <person name="Mondo S."/>
            <person name="Kiss B."/>
            <person name="Balint B."/>
            <person name="Kues U."/>
            <person name="Barry K."/>
            <person name="Hegedus J.C."/>
            <person name="Henrissat B."/>
            <person name="Johnson J."/>
            <person name="Lipzen A."/>
            <person name="Ohm R."/>
            <person name="Nagy I."/>
            <person name="Pangilinan J."/>
            <person name="Yan J."/>
            <person name="Xiong Y."/>
            <person name="Grigoriev I.V."/>
            <person name="Hibbett D.S."/>
            <person name="Nagy L.G."/>
        </authorList>
    </citation>
    <scope>NUCLEOTIDE SEQUENCE [LARGE SCALE GENOMIC DNA]</scope>
    <source>
        <strain evidence="4 5">SZMC22713</strain>
    </source>
</reference>
<dbReference type="OrthoDB" id="269151at2759"/>
<dbReference type="GO" id="GO:0005525">
    <property type="term" value="F:GTP binding"/>
    <property type="evidence" value="ECO:0007669"/>
    <property type="project" value="UniProtKB-KW"/>
</dbReference>
<sequence>MAQLGVVPRWPAPPSWYPGHMKQFTRMLPALLSKTDVVLELRDSRLPLTSVNPTFEDAMRKWRFDRQRFSDSFQIALRERAPSPGYFSPVCKRIVVMTKRDLVPDWGIEPFRRAMANVLPDQELVFASWKNPKDIKHLHKMIVNIAKEHAELAPELNVLVVGMPNVGKSTLLNALRNMGIRGPTPKALRTSAHPGLTRVLSTRLKLSQDPLVYSFDSPGIMLPFLGKGELGAERGIKLALIAGIREGLYDEEALASYLLFRLNLLNPSSPAYLSILPPRTPPTDDLTTFIDSLAQRLGMLRRGGERDHARAIRWFIHWWREKGCIESAVAPTATTSTMAILPPTAEQVGGWGFDFAWRIRRGERTMGLSTEQLIQMEMERTISAYMQLADVEREAGEVSVTQEKKRAKAALQAKRASRLKARSKERF</sequence>
<dbReference type="InterPro" id="IPR006073">
    <property type="entry name" value="GTP-bd"/>
</dbReference>
<dbReference type="InterPro" id="IPR023179">
    <property type="entry name" value="GTP-bd_ortho_bundle_sf"/>
</dbReference>
<accession>A0A4Y7Q5Y7</accession>
<dbReference type="VEuPathDB" id="FungiDB:BD410DRAFT_722228"/>
<dbReference type="Gene3D" id="1.10.1580.10">
    <property type="match status" value="1"/>
</dbReference>
<feature type="domain" description="G" evidence="3">
    <location>
        <begin position="158"/>
        <end position="225"/>
    </location>
</feature>
<name>A0A4Y7Q5Y7_9AGAM</name>
<dbReference type="Gene3D" id="3.40.50.300">
    <property type="entry name" value="P-loop containing nucleotide triphosphate hydrolases"/>
    <property type="match status" value="1"/>
</dbReference>
<keyword evidence="1" id="KW-0547">Nucleotide-binding</keyword>
<dbReference type="Pfam" id="PF01926">
    <property type="entry name" value="MMR_HSR1"/>
    <property type="match status" value="1"/>
</dbReference>
<evidence type="ECO:0000256" key="2">
    <source>
        <dbReference type="ARBA" id="ARBA00023134"/>
    </source>
</evidence>
<evidence type="ECO:0000313" key="4">
    <source>
        <dbReference type="EMBL" id="TDL22835.1"/>
    </source>
</evidence>
<keyword evidence="4" id="KW-0378">Hydrolase</keyword>
<protein>
    <submittedName>
        <fullName evidence="4">P-loop containing nucleoside triphosphate hydrolase protein</fullName>
    </submittedName>
</protein>
<proteinExistence type="predicted"/>
<evidence type="ECO:0000313" key="5">
    <source>
        <dbReference type="Proteomes" id="UP000294933"/>
    </source>
</evidence>
<dbReference type="GO" id="GO:0005739">
    <property type="term" value="C:mitochondrion"/>
    <property type="evidence" value="ECO:0007669"/>
    <property type="project" value="TreeGrafter"/>
</dbReference>
<organism evidence="4 5">
    <name type="scientific">Rickenella mellea</name>
    <dbReference type="NCBI Taxonomy" id="50990"/>
    <lineage>
        <taxon>Eukaryota</taxon>
        <taxon>Fungi</taxon>
        <taxon>Dikarya</taxon>
        <taxon>Basidiomycota</taxon>
        <taxon>Agaricomycotina</taxon>
        <taxon>Agaricomycetes</taxon>
        <taxon>Hymenochaetales</taxon>
        <taxon>Rickenellaceae</taxon>
        <taxon>Rickenella</taxon>
    </lineage>
</organism>
<gene>
    <name evidence="4" type="ORF">BD410DRAFT_722228</name>
</gene>
<keyword evidence="2" id="KW-0342">GTP-binding</keyword>
<dbReference type="STRING" id="50990.A0A4Y7Q5Y7"/>
<dbReference type="EMBL" id="ML170173">
    <property type="protein sequence ID" value="TDL22835.1"/>
    <property type="molecule type" value="Genomic_DNA"/>
</dbReference>
<dbReference type="GO" id="GO:0032543">
    <property type="term" value="P:mitochondrial translation"/>
    <property type="evidence" value="ECO:0007669"/>
    <property type="project" value="TreeGrafter"/>
</dbReference>
<dbReference type="InterPro" id="IPR027417">
    <property type="entry name" value="P-loop_NTPase"/>
</dbReference>
<dbReference type="SUPFAM" id="SSF52540">
    <property type="entry name" value="P-loop containing nucleoside triphosphate hydrolases"/>
    <property type="match status" value="1"/>
</dbReference>
<keyword evidence="5" id="KW-1185">Reference proteome</keyword>
<dbReference type="PANTHER" id="PTHR45782:SF4">
    <property type="entry name" value="MITOCHONDRIAL RIBOSOME-ASSOCIATED GTPASE 1"/>
    <property type="match status" value="1"/>
</dbReference>
<evidence type="ECO:0000256" key="1">
    <source>
        <dbReference type="ARBA" id="ARBA00022741"/>
    </source>
</evidence>